<evidence type="ECO:0000259" key="4">
    <source>
        <dbReference type="PROSITE" id="PS50111"/>
    </source>
</evidence>
<dbReference type="InterPro" id="IPR004090">
    <property type="entry name" value="Chemotax_Me-accpt_rcpt"/>
</dbReference>
<dbReference type="Gene3D" id="1.10.287.950">
    <property type="entry name" value="Methyl-accepting chemotaxis protein"/>
    <property type="match status" value="1"/>
</dbReference>
<keyword evidence="6" id="KW-1185">Reference proteome</keyword>
<dbReference type="PANTHER" id="PTHR32089">
    <property type="entry name" value="METHYL-ACCEPTING CHEMOTAXIS PROTEIN MCPB"/>
    <property type="match status" value="1"/>
</dbReference>
<dbReference type="Pfam" id="PF00015">
    <property type="entry name" value="MCPsignal"/>
    <property type="match status" value="1"/>
</dbReference>
<dbReference type="SMART" id="SM00283">
    <property type="entry name" value="MA"/>
    <property type="match status" value="1"/>
</dbReference>
<proteinExistence type="inferred from homology"/>
<evidence type="ECO:0000256" key="3">
    <source>
        <dbReference type="PROSITE-ProRule" id="PRU00284"/>
    </source>
</evidence>
<dbReference type="Gene3D" id="1.20.120.30">
    <property type="entry name" value="Aspartate receptor, ligand-binding domain"/>
    <property type="match status" value="1"/>
</dbReference>
<evidence type="ECO:0000256" key="1">
    <source>
        <dbReference type="ARBA" id="ARBA00023224"/>
    </source>
</evidence>
<dbReference type="PANTHER" id="PTHR32089:SF112">
    <property type="entry name" value="LYSOZYME-LIKE PROTEIN-RELATED"/>
    <property type="match status" value="1"/>
</dbReference>
<sequence>MFKRKQLSAMPVTTVVEGNEEVPKETQSELVPYLLEVNDLLMRMTQLDYVKDMLMDVSRQTEMVENIASSSEELSTSSTQISAYIHQSSQMTEDALKLSSDCMAGIGKSFDEIAEAFEKSQMAEGAMKKVTEQALQIEQMVTVIKRVADQTNLLALNASIEAARAGDAGRGFAVVADEIKKLADSTKEQVDVIQDVVQILMAEIKTADGVIKESARIFTGGKQNMDLSRSTMTSMAGALGEVGESFKQINESVDDQTAASEEMAASLAVVNEKIKTLNGETVKTGRAFNDISRSLDLLRIKMLPEAAMPQSAQIEVCITDHLIWRWRVYNMILGYEKLNPEQVGNHLVCRLGQWVADTGRGIPAIQQHLDEMEVPHQRLHTFAKEAIIAYNKGNLGEAEAKLVEMDTVSKRIIEQLDIIKRKLQ</sequence>
<dbReference type="InterPro" id="IPR004089">
    <property type="entry name" value="MCPsignal_dom"/>
</dbReference>
<evidence type="ECO:0000313" key="5">
    <source>
        <dbReference type="EMBL" id="MBS7526592.1"/>
    </source>
</evidence>
<dbReference type="InterPro" id="IPR025991">
    <property type="entry name" value="Chemoreceptor_zinc-bind_dom"/>
</dbReference>
<name>A0ABS5PRA7_9FIRM</name>
<evidence type="ECO:0000313" key="6">
    <source>
        <dbReference type="Proteomes" id="UP000746471"/>
    </source>
</evidence>
<protein>
    <submittedName>
        <fullName evidence="5">CZB domain-containing protein</fullName>
    </submittedName>
</protein>
<organism evidence="5 6">
    <name type="scientific">Fusibacter paucivorans</name>
    <dbReference type="NCBI Taxonomy" id="76009"/>
    <lineage>
        <taxon>Bacteria</taxon>
        <taxon>Bacillati</taxon>
        <taxon>Bacillota</taxon>
        <taxon>Clostridia</taxon>
        <taxon>Eubacteriales</taxon>
        <taxon>Eubacteriales Family XII. Incertae Sedis</taxon>
        <taxon>Fusibacter</taxon>
    </lineage>
</organism>
<dbReference type="SUPFAM" id="SSF58104">
    <property type="entry name" value="Methyl-accepting chemotaxis protein (MCP) signaling domain"/>
    <property type="match status" value="1"/>
</dbReference>
<dbReference type="RefSeq" id="WP_213236450.1">
    <property type="nucleotide sequence ID" value="NZ_JAHBCL010000011.1"/>
</dbReference>
<comment type="caution">
    <text evidence="5">The sequence shown here is derived from an EMBL/GenBank/DDBJ whole genome shotgun (WGS) entry which is preliminary data.</text>
</comment>
<dbReference type="Proteomes" id="UP000746471">
    <property type="component" value="Unassembled WGS sequence"/>
</dbReference>
<gene>
    <name evidence="5" type="ORF">KHM83_07880</name>
</gene>
<reference evidence="5 6" key="1">
    <citation type="submission" date="2021-05" db="EMBL/GenBank/DDBJ databases">
        <title>Fusibacter ferrireducens sp. nov., an anaerobic, sulfur- and Fe-reducing bacterium isolated from the mangrove sediment.</title>
        <authorList>
            <person name="Qiu D."/>
        </authorList>
    </citation>
    <scope>NUCLEOTIDE SEQUENCE [LARGE SCALE GENOMIC DNA]</scope>
    <source>
        <strain evidence="5 6">DSM 12116</strain>
    </source>
</reference>
<dbReference type="Pfam" id="PF13682">
    <property type="entry name" value="CZB"/>
    <property type="match status" value="1"/>
</dbReference>
<accession>A0ABS5PRA7</accession>
<dbReference type="PRINTS" id="PR00260">
    <property type="entry name" value="CHEMTRNSDUCR"/>
</dbReference>
<keyword evidence="1 3" id="KW-0807">Transducer</keyword>
<evidence type="ECO:0000256" key="2">
    <source>
        <dbReference type="ARBA" id="ARBA00029447"/>
    </source>
</evidence>
<dbReference type="PROSITE" id="PS50111">
    <property type="entry name" value="CHEMOTAXIS_TRANSDUC_2"/>
    <property type="match status" value="1"/>
</dbReference>
<comment type="similarity">
    <text evidence="2">Belongs to the methyl-accepting chemotaxis (MCP) protein family.</text>
</comment>
<feature type="domain" description="Methyl-accepting transducer" evidence="4">
    <location>
        <begin position="50"/>
        <end position="271"/>
    </location>
</feature>
<dbReference type="EMBL" id="JAHBCL010000011">
    <property type="protein sequence ID" value="MBS7526592.1"/>
    <property type="molecule type" value="Genomic_DNA"/>
</dbReference>